<accession>A0A1Y4LSX3</accession>
<dbReference type="Proteomes" id="UP000195326">
    <property type="component" value="Unassembled WGS sequence"/>
</dbReference>
<gene>
    <name evidence="1" type="ORF">B5F15_04770</name>
</gene>
<name>A0A1Y4LSX3_9FIRM</name>
<evidence type="ECO:0000313" key="2">
    <source>
        <dbReference type="Proteomes" id="UP000195326"/>
    </source>
</evidence>
<proteinExistence type="predicted"/>
<sequence length="183" mass="21224">MQLTSCELNQQRQLIRTLAAQAVSISPEQEQQLREQYKMLTLSYGLGKAVYASYSNEELLSVLRQTAAQIGHSPAQHEVFFLYRIYLKARFRTWPKALYAAGMRMLPPSTLGVIDWEKVQKEESEICAALELVSNMQDRLGYPPQKRKVNNAKMLCTRFRTWENVIAAAEEFREWKVARESYL</sequence>
<dbReference type="AlphaFoldDB" id="A0A1Y4LSX3"/>
<evidence type="ECO:0000313" key="1">
    <source>
        <dbReference type="EMBL" id="OUP59736.1"/>
    </source>
</evidence>
<dbReference type="EMBL" id="NFKL01000005">
    <property type="protein sequence ID" value="OUP59736.1"/>
    <property type="molecule type" value="Genomic_DNA"/>
</dbReference>
<dbReference type="InterPro" id="IPR041025">
    <property type="entry name" value="HNH_repeat"/>
</dbReference>
<comment type="caution">
    <text evidence="1">The sequence shown here is derived from an EMBL/GenBank/DDBJ whole genome shotgun (WGS) entry which is preliminary data.</text>
</comment>
<dbReference type="Pfam" id="PF18780">
    <property type="entry name" value="HNH_repeat"/>
    <property type="match status" value="1"/>
</dbReference>
<protein>
    <submittedName>
        <fullName evidence="1">Uncharacterized protein</fullName>
    </submittedName>
</protein>
<reference evidence="2" key="1">
    <citation type="submission" date="2017-04" db="EMBL/GenBank/DDBJ databases">
        <title>Function of individual gut microbiota members based on whole genome sequencing of pure cultures obtained from chicken caecum.</title>
        <authorList>
            <person name="Medvecky M."/>
            <person name="Cejkova D."/>
            <person name="Polansky O."/>
            <person name="Karasova D."/>
            <person name="Kubasova T."/>
            <person name="Cizek A."/>
            <person name="Rychlik I."/>
        </authorList>
    </citation>
    <scope>NUCLEOTIDE SEQUENCE [LARGE SCALE GENOMIC DNA]</scope>
    <source>
        <strain evidence="2">An179</strain>
    </source>
</reference>
<organism evidence="1 2">
    <name type="scientific">Butyricicoccus pullicaecorum</name>
    <dbReference type="NCBI Taxonomy" id="501571"/>
    <lineage>
        <taxon>Bacteria</taxon>
        <taxon>Bacillati</taxon>
        <taxon>Bacillota</taxon>
        <taxon>Clostridia</taxon>
        <taxon>Eubacteriales</taxon>
        <taxon>Butyricicoccaceae</taxon>
        <taxon>Butyricicoccus</taxon>
    </lineage>
</organism>